<evidence type="ECO:0000256" key="1">
    <source>
        <dbReference type="SAM" id="MobiDB-lite"/>
    </source>
</evidence>
<gene>
    <name evidence="3" type="ORF">GOMPHAMPRED_003812</name>
</gene>
<feature type="compositionally biased region" description="Basic and acidic residues" evidence="1">
    <location>
        <begin position="412"/>
        <end position="424"/>
    </location>
</feature>
<evidence type="ECO:0000313" key="3">
    <source>
        <dbReference type="EMBL" id="CAF9925090.1"/>
    </source>
</evidence>
<feature type="chain" id="PRO_5034046401" evidence="2">
    <location>
        <begin position="24"/>
        <end position="462"/>
    </location>
</feature>
<dbReference type="EMBL" id="CAJPDQ010000022">
    <property type="protein sequence ID" value="CAF9925090.1"/>
    <property type="molecule type" value="Genomic_DNA"/>
</dbReference>
<reference evidence="3" key="1">
    <citation type="submission" date="2021-03" db="EMBL/GenBank/DDBJ databases">
        <authorList>
            <person name="Tagirdzhanova G."/>
        </authorList>
    </citation>
    <scope>NUCLEOTIDE SEQUENCE</scope>
</reference>
<evidence type="ECO:0000256" key="2">
    <source>
        <dbReference type="SAM" id="SignalP"/>
    </source>
</evidence>
<feature type="compositionally biased region" description="Low complexity" evidence="1">
    <location>
        <begin position="123"/>
        <end position="142"/>
    </location>
</feature>
<dbReference type="Proteomes" id="UP000664169">
    <property type="component" value="Unassembled WGS sequence"/>
</dbReference>
<feature type="region of interest" description="Disordered" evidence="1">
    <location>
        <begin position="90"/>
        <end position="253"/>
    </location>
</feature>
<keyword evidence="2" id="KW-0732">Signal</keyword>
<feature type="compositionally biased region" description="Basic and acidic residues" evidence="1">
    <location>
        <begin position="106"/>
        <end position="119"/>
    </location>
</feature>
<evidence type="ECO:0000313" key="4">
    <source>
        <dbReference type="Proteomes" id="UP000664169"/>
    </source>
</evidence>
<feature type="region of interest" description="Disordered" evidence="1">
    <location>
        <begin position="403"/>
        <end position="462"/>
    </location>
</feature>
<sequence length="462" mass="50036">MATLVSILSWLILSLEVWHGAHAIFISGQLTPNKPWDNLQLRELPRNTHRPSYQTALSQGKPVIRSTSIWLNMPSRSAATKKLGNLETTLTTSSSDDISQQHTLVKRVDTSKKSGDGNKKAASPNNPNRLSPSSSKPQKFSPMTNHVNQRVTIPNPLFTPITPKRDPLGISMSSPGSPRSPQSPSSPRTSLSPFDRGRPSSSGPRRQGSSQDFGITPESPRGSQRSPRGPYQREQTPEAKRQGSRELPPSGKEIKEWQKSVGLAWDWAGRHPRLACAAGAVVLGGCASITGIPLIAYGSTAAAKGVGVGLAMTGPTMATTAGTTVAVVGIGEYKKGEAISEKRQEEKWNELLEKSRLKKVPSVDRISQTMKPSLEKISSSIKSTSNVALDNLKKLNIGLKRSPTEESLTSPKLDDLTIPEDPHQDMAATWSSPASFPSRNKSTNPRKTASLQMKVFKKDPPQ</sequence>
<proteinExistence type="predicted"/>
<feature type="compositionally biased region" description="Polar residues" evidence="1">
    <location>
        <begin position="143"/>
        <end position="152"/>
    </location>
</feature>
<protein>
    <submittedName>
        <fullName evidence="3">Uncharacterized protein</fullName>
    </submittedName>
</protein>
<feature type="signal peptide" evidence="2">
    <location>
        <begin position="1"/>
        <end position="23"/>
    </location>
</feature>
<organism evidence="3 4">
    <name type="scientific">Gomphillus americanus</name>
    <dbReference type="NCBI Taxonomy" id="1940652"/>
    <lineage>
        <taxon>Eukaryota</taxon>
        <taxon>Fungi</taxon>
        <taxon>Dikarya</taxon>
        <taxon>Ascomycota</taxon>
        <taxon>Pezizomycotina</taxon>
        <taxon>Lecanoromycetes</taxon>
        <taxon>OSLEUM clade</taxon>
        <taxon>Ostropomycetidae</taxon>
        <taxon>Ostropales</taxon>
        <taxon>Graphidaceae</taxon>
        <taxon>Gomphilloideae</taxon>
        <taxon>Gomphillus</taxon>
    </lineage>
</organism>
<feature type="compositionally biased region" description="Basic and acidic residues" evidence="1">
    <location>
        <begin position="235"/>
        <end position="244"/>
    </location>
</feature>
<feature type="compositionally biased region" description="Low complexity" evidence="1">
    <location>
        <begin position="171"/>
        <end position="211"/>
    </location>
</feature>
<name>A0A8H3ILA8_9LECA</name>
<keyword evidence="4" id="KW-1185">Reference proteome</keyword>
<comment type="caution">
    <text evidence="3">The sequence shown here is derived from an EMBL/GenBank/DDBJ whole genome shotgun (WGS) entry which is preliminary data.</text>
</comment>
<accession>A0A8H3ILA8</accession>
<feature type="compositionally biased region" description="Polar residues" evidence="1">
    <location>
        <begin position="429"/>
        <end position="451"/>
    </location>
</feature>
<dbReference type="AlphaFoldDB" id="A0A8H3ILA8"/>